<evidence type="ECO:0000256" key="9">
    <source>
        <dbReference type="ARBA" id="ARBA00023010"/>
    </source>
</evidence>
<dbReference type="Pfam" id="PF03840">
    <property type="entry name" value="SecG"/>
    <property type="match status" value="1"/>
</dbReference>
<dbReference type="PRINTS" id="PR01651">
    <property type="entry name" value="SECGEXPORT"/>
</dbReference>
<evidence type="ECO:0000313" key="13">
    <source>
        <dbReference type="EMBL" id="QBB71344.1"/>
    </source>
</evidence>
<dbReference type="GO" id="GO:0009306">
    <property type="term" value="P:protein secretion"/>
    <property type="evidence" value="ECO:0007669"/>
    <property type="project" value="UniProtKB-UniRule"/>
</dbReference>
<evidence type="ECO:0000256" key="7">
    <source>
        <dbReference type="ARBA" id="ARBA00022927"/>
    </source>
</evidence>
<organism evidence="13 14">
    <name type="scientific">Pseudolysobacter antarcticus</name>
    <dbReference type="NCBI Taxonomy" id="2511995"/>
    <lineage>
        <taxon>Bacteria</taxon>
        <taxon>Pseudomonadati</taxon>
        <taxon>Pseudomonadota</taxon>
        <taxon>Gammaproteobacteria</taxon>
        <taxon>Lysobacterales</taxon>
        <taxon>Rhodanobacteraceae</taxon>
        <taxon>Pseudolysobacter</taxon>
    </lineage>
</organism>
<keyword evidence="10 11" id="KW-0472">Membrane</keyword>
<feature type="compositionally biased region" description="Low complexity" evidence="12">
    <location>
        <begin position="105"/>
        <end position="131"/>
    </location>
</feature>
<protein>
    <recommendedName>
        <fullName evidence="3 11">Protein-export membrane protein SecG</fullName>
    </recommendedName>
</protein>
<comment type="subcellular location">
    <subcellularLocation>
        <location evidence="1 11">Cell membrane</location>
        <topology evidence="1 11">Multi-pass membrane protein</topology>
    </subcellularLocation>
</comment>
<dbReference type="EMBL" id="CP035704">
    <property type="protein sequence ID" value="QBB71344.1"/>
    <property type="molecule type" value="Genomic_DNA"/>
</dbReference>
<dbReference type="AlphaFoldDB" id="A0A411HLQ9"/>
<name>A0A411HLQ9_9GAMM</name>
<comment type="similarity">
    <text evidence="2 11">Belongs to the SecG family.</text>
</comment>
<feature type="transmembrane region" description="Helical" evidence="11">
    <location>
        <begin position="52"/>
        <end position="75"/>
    </location>
</feature>
<keyword evidence="8 11" id="KW-1133">Transmembrane helix</keyword>
<evidence type="ECO:0000256" key="5">
    <source>
        <dbReference type="ARBA" id="ARBA00022475"/>
    </source>
</evidence>
<evidence type="ECO:0000256" key="4">
    <source>
        <dbReference type="ARBA" id="ARBA00022448"/>
    </source>
</evidence>
<evidence type="ECO:0000256" key="2">
    <source>
        <dbReference type="ARBA" id="ARBA00008445"/>
    </source>
</evidence>
<dbReference type="PANTHER" id="PTHR34182">
    <property type="entry name" value="PROTEIN-EXPORT MEMBRANE PROTEIN SECG"/>
    <property type="match status" value="1"/>
</dbReference>
<proteinExistence type="inferred from homology"/>
<evidence type="ECO:0000256" key="1">
    <source>
        <dbReference type="ARBA" id="ARBA00004651"/>
    </source>
</evidence>
<dbReference type="PANTHER" id="PTHR34182:SF1">
    <property type="entry name" value="PROTEIN-EXPORT MEMBRANE PROTEIN SECG"/>
    <property type="match status" value="1"/>
</dbReference>
<gene>
    <name evidence="13" type="primary">secG</name>
    <name evidence="13" type="ORF">ELE36_13830</name>
</gene>
<evidence type="ECO:0000256" key="6">
    <source>
        <dbReference type="ARBA" id="ARBA00022692"/>
    </source>
</evidence>
<dbReference type="Proteomes" id="UP000291562">
    <property type="component" value="Chromosome"/>
</dbReference>
<keyword evidence="5 11" id="KW-1003">Cell membrane</keyword>
<keyword evidence="6 11" id="KW-0812">Transmembrane</keyword>
<dbReference type="InterPro" id="IPR004692">
    <property type="entry name" value="SecG"/>
</dbReference>
<feature type="compositionally biased region" description="Basic and acidic residues" evidence="12">
    <location>
        <begin position="144"/>
        <end position="161"/>
    </location>
</feature>
<dbReference type="GO" id="GO:0005886">
    <property type="term" value="C:plasma membrane"/>
    <property type="evidence" value="ECO:0007669"/>
    <property type="project" value="UniProtKB-SubCell"/>
</dbReference>
<keyword evidence="4 11" id="KW-0813">Transport</keyword>
<comment type="function">
    <text evidence="11">Involved in protein export. Participates in an early event of protein translocation.</text>
</comment>
<accession>A0A411HLQ9</accession>
<evidence type="ECO:0000313" key="14">
    <source>
        <dbReference type="Proteomes" id="UP000291562"/>
    </source>
</evidence>
<dbReference type="GO" id="GO:0015450">
    <property type="term" value="F:protein-transporting ATPase activity"/>
    <property type="evidence" value="ECO:0007669"/>
    <property type="project" value="UniProtKB-UniRule"/>
</dbReference>
<keyword evidence="9 11" id="KW-0811">Translocation</keyword>
<keyword evidence="14" id="KW-1185">Reference proteome</keyword>
<evidence type="ECO:0000256" key="8">
    <source>
        <dbReference type="ARBA" id="ARBA00022989"/>
    </source>
</evidence>
<reference evidence="13 14" key="1">
    <citation type="submission" date="2019-01" db="EMBL/GenBank/DDBJ databases">
        <title>Pseudolysobacter antarctica gen. nov., sp. nov., isolated from Fildes Peninsula, Antarctica.</title>
        <authorList>
            <person name="Wei Z."/>
            <person name="Peng F."/>
        </authorList>
    </citation>
    <scope>NUCLEOTIDE SEQUENCE [LARGE SCALE GENOMIC DNA]</scope>
    <source>
        <strain evidence="13 14">AQ6-296</strain>
    </source>
</reference>
<evidence type="ECO:0000256" key="10">
    <source>
        <dbReference type="ARBA" id="ARBA00023136"/>
    </source>
</evidence>
<dbReference type="GO" id="GO:0065002">
    <property type="term" value="P:intracellular protein transmembrane transport"/>
    <property type="evidence" value="ECO:0007669"/>
    <property type="project" value="TreeGrafter"/>
</dbReference>
<evidence type="ECO:0000256" key="12">
    <source>
        <dbReference type="SAM" id="MobiDB-lite"/>
    </source>
</evidence>
<dbReference type="RefSeq" id="WP_129834254.1">
    <property type="nucleotide sequence ID" value="NZ_CP035704.1"/>
</dbReference>
<evidence type="ECO:0000256" key="3">
    <source>
        <dbReference type="ARBA" id="ARBA00017876"/>
    </source>
</evidence>
<dbReference type="KEGG" id="xbc:ELE36_13830"/>
<feature type="region of interest" description="Disordered" evidence="12">
    <location>
        <begin position="90"/>
        <end position="161"/>
    </location>
</feature>
<comment type="caution">
    <text evidence="11">Lacks conserved residue(s) required for the propagation of feature annotation.</text>
</comment>
<keyword evidence="7 11" id="KW-0653">Protein transport</keyword>
<sequence>MLLITFNVIYVLIALAMIVLVLLQRGSGAQAGSGFGSGASGTVFGARGAATFLTRSTAVLAGLFFVLSLGMGIYLSRGTGVSAPVDDLGVMSGTDVPAKPPAAVTPPVTGDVPKAPATDAAATPAPAGDKPAAPPATPAAPAAKKVDAKDHKPDESKNKQG</sequence>
<dbReference type="GO" id="GO:0043952">
    <property type="term" value="P:protein transport by the Sec complex"/>
    <property type="evidence" value="ECO:0007669"/>
    <property type="project" value="TreeGrafter"/>
</dbReference>
<dbReference type="NCBIfam" id="TIGR00810">
    <property type="entry name" value="secG"/>
    <property type="match status" value="1"/>
</dbReference>
<evidence type="ECO:0000256" key="11">
    <source>
        <dbReference type="RuleBase" id="RU365087"/>
    </source>
</evidence>
<dbReference type="OrthoDB" id="9813947at2"/>